<name>A0AAD9FRF2_PAPLA</name>
<evidence type="ECO:0000313" key="4">
    <source>
        <dbReference type="EMBL" id="KAK1924784.1"/>
    </source>
</evidence>
<dbReference type="Pfam" id="PF04059">
    <property type="entry name" value="RRM_2"/>
    <property type="match status" value="1"/>
</dbReference>
<dbReference type="PANTHER" id="PTHR23189">
    <property type="entry name" value="RNA RECOGNITION MOTIF-CONTAINING"/>
    <property type="match status" value="1"/>
</dbReference>
<dbReference type="SUPFAM" id="SSF54928">
    <property type="entry name" value="RNA-binding domain, RBD"/>
    <property type="match status" value="1"/>
</dbReference>
<proteinExistence type="predicted"/>
<keyword evidence="5" id="KW-1185">Reference proteome</keyword>
<organism evidence="4 5">
    <name type="scientific">Papiliotrema laurentii</name>
    <name type="common">Cryptococcus laurentii</name>
    <dbReference type="NCBI Taxonomy" id="5418"/>
    <lineage>
        <taxon>Eukaryota</taxon>
        <taxon>Fungi</taxon>
        <taxon>Dikarya</taxon>
        <taxon>Basidiomycota</taxon>
        <taxon>Agaricomycotina</taxon>
        <taxon>Tremellomycetes</taxon>
        <taxon>Tremellales</taxon>
        <taxon>Rhynchogastremaceae</taxon>
        <taxon>Papiliotrema</taxon>
    </lineage>
</organism>
<dbReference type="Proteomes" id="UP001182556">
    <property type="component" value="Unassembled WGS sequence"/>
</dbReference>
<feature type="region of interest" description="Disordered" evidence="2">
    <location>
        <begin position="267"/>
        <end position="291"/>
    </location>
</feature>
<feature type="domain" description="Mei2-like C-terminal RNA recognition motif" evidence="3">
    <location>
        <begin position="148"/>
        <end position="244"/>
    </location>
</feature>
<accession>A0AAD9FRF2</accession>
<sequence>MRQLLESFGDLATFRQVGLGRFYDTRDAQTCVEALQGYSFHDARLIVNFHSKDPFATRTAGYTLGSAAYRGGFPAQPLPTPRYDHVESFRRRAEDPAVLQGLLDNMDISARVRHGEGVGGHWDPRDNKRIPEENRVIPERIVAGLDKRTTVMIKDVPNKLSRDELIAVLTEVVPKQFDFVYLRFDFTNCCNVGYAFVNFTSVNALYEFIQAKVGKKWNMFSSEKVLQVSYANIQGKAALVNKFKNSAVMQVLEPWRPRIFYSSGAMKGQPEPFPESDPTIKRRSAWALASG</sequence>
<comment type="caution">
    <text evidence="4">The sequence shown here is derived from an EMBL/GenBank/DDBJ whole genome shotgun (WGS) entry which is preliminary data.</text>
</comment>
<evidence type="ECO:0000256" key="2">
    <source>
        <dbReference type="SAM" id="MobiDB-lite"/>
    </source>
</evidence>
<evidence type="ECO:0000256" key="1">
    <source>
        <dbReference type="ARBA" id="ARBA00022884"/>
    </source>
</evidence>
<dbReference type="GO" id="GO:0003723">
    <property type="term" value="F:RNA binding"/>
    <property type="evidence" value="ECO:0007669"/>
    <property type="project" value="UniProtKB-KW"/>
</dbReference>
<evidence type="ECO:0000259" key="3">
    <source>
        <dbReference type="Pfam" id="PF04059"/>
    </source>
</evidence>
<dbReference type="InterPro" id="IPR035979">
    <property type="entry name" value="RBD_domain_sf"/>
</dbReference>
<dbReference type="EMBL" id="JAODAN010000004">
    <property type="protein sequence ID" value="KAK1924784.1"/>
    <property type="molecule type" value="Genomic_DNA"/>
</dbReference>
<keyword evidence="1" id="KW-0694">RNA-binding</keyword>
<dbReference type="AlphaFoldDB" id="A0AAD9FRF2"/>
<gene>
    <name evidence="4" type="ORF">DB88DRAFT_234866</name>
</gene>
<dbReference type="InterPro" id="IPR007201">
    <property type="entry name" value="Mei2-like_Rrm_C"/>
</dbReference>
<protein>
    <submittedName>
        <fullName evidence="4">RNA recognition motif 2-domain-containing protein</fullName>
    </submittedName>
</protein>
<evidence type="ECO:0000313" key="5">
    <source>
        <dbReference type="Proteomes" id="UP001182556"/>
    </source>
</evidence>
<reference evidence="4" key="1">
    <citation type="submission" date="2023-02" db="EMBL/GenBank/DDBJ databases">
        <title>Identification and recombinant expression of a fungal hydrolase from Papiliotrema laurentii that hydrolyzes apple cutin and clears colloidal polyester polyurethane.</title>
        <authorList>
            <consortium name="DOE Joint Genome Institute"/>
            <person name="Roman V.A."/>
            <person name="Bojanowski C."/>
            <person name="Crable B.R."/>
            <person name="Wagner D.N."/>
            <person name="Hung C.S."/>
            <person name="Nadeau L.J."/>
            <person name="Schratz L."/>
            <person name="Haridas S."/>
            <person name="Pangilinan J."/>
            <person name="Lipzen A."/>
            <person name="Na H."/>
            <person name="Yan M."/>
            <person name="Ng V."/>
            <person name="Grigoriev I.V."/>
            <person name="Spatafora J.W."/>
            <person name="Barlow D."/>
            <person name="Biffinger J."/>
            <person name="Kelley-Loughnane N."/>
            <person name="Varaljay V.A."/>
            <person name="Crookes-Goodson W.J."/>
        </authorList>
    </citation>
    <scope>NUCLEOTIDE SEQUENCE</scope>
    <source>
        <strain evidence="4">5307AH</strain>
    </source>
</reference>